<dbReference type="AlphaFoldDB" id="A0A8S1C349"/>
<dbReference type="Pfam" id="PF14737">
    <property type="entry name" value="DUF4470"/>
    <property type="match status" value="1"/>
</dbReference>
<evidence type="ECO:0000313" key="8">
    <source>
        <dbReference type="Proteomes" id="UP000494165"/>
    </source>
</evidence>
<dbReference type="Proteomes" id="UP000494165">
    <property type="component" value="Unassembled WGS sequence"/>
</dbReference>
<dbReference type="PANTHER" id="PTHR22118">
    <property type="entry name" value="DYNEIN ASSEMBLY FACTOR 3, AXONEMAL"/>
    <property type="match status" value="1"/>
</dbReference>
<evidence type="ECO:0000256" key="4">
    <source>
        <dbReference type="ARBA" id="ARBA00024190"/>
    </source>
</evidence>
<dbReference type="InterPro" id="IPR039304">
    <property type="entry name" value="DNAAF3"/>
</dbReference>
<evidence type="ECO:0000313" key="7">
    <source>
        <dbReference type="EMBL" id="CAB3366380.1"/>
    </source>
</evidence>
<name>A0A8S1C349_9INSE</name>
<keyword evidence="3" id="KW-0970">Cilium biogenesis/degradation</keyword>
<dbReference type="PANTHER" id="PTHR22118:SF14">
    <property type="entry name" value="DYNEIN AXONEMAL ASSEMBLY FACTOR 3"/>
    <property type="match status" value="1"/>
</dbReference>
<evidence type="ECO:0000256" key="1">
    <source>
        <dbReference type="ARBA" id="ARBA00010449"/>
    </source>
</evidence>
<accession>A0A8S1C349</accession>
<evidence type="ECO:0000259" key="6">
    <source>
        <dbReference type="Pfam" id="PF14740"/>
    </source>
</evidence>
<dbReference type="InterPro" id="IPR027974">
    <property type="entry name" value="DUF4470"/>
</dbReference>
<dbReference type="GO" id="GO:0044458">
    <property type="term" value="P:motile cilium assembly"/>
    <property type="evidence" value="ECO:0007669"/>
    <property type="project" value="TreeGrafter"/>
</dbReference>
<proteinExistence type="inferred from homology"/>
<feature type="domain" description="DUF4470" evidence="5">
    <location>
        <begin position="1"/>
        <end position="103"/>
    </location>
</feature>
<comment type="similarity">
    <text evidence="1">Belongs to the DNAAF3 family.</text>
</comment>
<protein>
    <recommendedName>
        <fullName evidence="9">Dynein assembly factor 3, axonemal</fullName>
    </recommendedName>
</protein>
<keyword evidence="2" id="KW-0963">Cytoplasm</keyword>
<dbReference type="GO" id="GO:0120293">
    <property type="term" value="C:dynein axonemal particle"/>
    <property type="evidence" value="ECO:0007669"/>
    <property type="project" value="UniProtKB-SubCell"/>
</dbReference>
<comment type="subcellular location">
    <subcellularLocation>
        <location evidence="4">Dynein axonemal particle</location>
    </subcellularLocation>
</comment>
<dbReference type="InterPro" id="IPR028235">
    <property type="entry name" value="DNAAF3_C"/>
</dbReference>
<organism evidence="7 8">
    <name type="scientific">Cloeon dipterum</name>
    <dbReference type="NCBI Taxonomy" id="197152"/>
    <lineage>
        <taxon>Eukaryota</taxon>
        <taxon>Metazoa</taxon>
        <taxon>Ecdysozoa</taxon>
        <taxon>Arthropoda</taxon>
        <taxon>Hexapoda</taxon>
        <taxon>Insecta</taxon>
        <taxon>Pterygota</taxon>
        <taxon>Palaeoptera</taxon>
        <taxon>Ephemeroptera</taxon>
        <taxon>Pisciforma</taxon>
        <taxon>Baetidae</taxon>
        <taxon>Cloeon</taxon>
    </lineage>
</organism>
<evidence type="ECO:0000256" key="2">
    <source>
        <dbReference type="ARBA" id="ARBA00022490"/>
    </source>
</evidence>
<evidence type="ECO:0000256" key="3">
    <source>
        <dbReference type="ARBA" id="ARBA00022794"/>
    </source>
</evidence>
<dbReference type="Pfam" id="PF14740">
    <property type="entry name" value="DUF4471"/>
    <property type="match status" value="1"/>
</dbReference>
<gene>
    <name evidence="7" type="ORF">CLODIP_2_CD00129</name>
</gene>
<dbReference type="EMBL" id="CADEPI010000025">
    <property type="protein sequence ID" value="CAB3366380.1"/>
    <property type="molecule type" value="Genomic_DNA"/>
</dbReference>
<evidence type="ECO:0000259" key="5">
    <source>
        <dbReference type="Pfam" id="PF14737"/>
    </source>
</evidence>
<reference evidence="7 8" key="1">
    <citation type="submission" date="2020-04" db="EMBL/GenBank/DDBJ databases">
        <authorList>
            <person name="Alioto T."/>
            <person name="Alioto T."/>
            <person name="Gomez Garrido J."/>
        </authorList>
    </citation>
    <scope>NUCLEOTIDE SEQUENCE [LARGE SCALE GENOMIC DNA]</scope>
</reference>
<sequence>MWGFSPSFDIQDELDLGPPCIKKASNVNVLLVGVGDLRHVLRTIARSYRHPNNRRINMHVLESSLEATARQLLQLNLALEPADVMNPLQKARMFLEIHGNTLVRPNTLQYIKLKACQMIYMVTDHVYLKNRLPMVSLENLKYKEKDFMEATYKFWKNSTIDYFDITKLWDMRLRSYLGQRYDSRDNVFDWDYHMKLSSSAEHGLPVTHQEYLNWRETGVAFRWLNSAECTDVNMTMATGIISDPNQKSSQFLGDMLTGPFISFGVESEDAEILKKCNNKYIHSASAVSEHNVTRIMFELAFKKPYDFEEGFVDDWGAVYDLSSPTPSRLSSARSISREDSGYFRSPAREEYSSLIVDDMEVTFLSPTTLADERPSSKFRGTFNVIILGQTVVPSIINENLLSLAADDALLLIEGKKYVVGPRRCDLKDFKENFIEMMKDLKLEPHPYNTEYDPVNEGLVRYTFNRSSVQ</sequence>
<keyword evidence="8" id="KW-1185">Reference proteome</keyword>
<feature type="domain" description="Dynein assembly factor 3 C-terminal" evidence="6">
    <location>
        <begin position="136"/>
        <end position="444"/>
    </location>
</feature>
<comment type="caution">
    <text evidence="7">The sequence shown here is derived from an EMBL/GenBank/DDBJ whole genome shotgun (WGS) entry which is preliminary data.</text>
</comment>
<dbReference type="GO" id="GO:0070286">
    <property type="term" value="P:axonemal dynein complex assembly"/>
    <property type="evidence" value="ECO:0007669"/>
    <property type="project" value="InterPro"/>
</dbReference>
<evidence type="ECO:0008006" key="9">
    <source>
        <dbReference type="Google" id="ProtNLM"/>
    </source>
</evidence>
<dbReference type="OrthoDB" id="538817at2759"/>